<proteinExistence type="predicted"/>
<evidence type="ECO:0000313" key="1">
    <source>
        <dbReference type="EMBL" id="JAE07466.1"/>
    </source>
</evidence>
<reference evidence="1" key="2">
    <citation type="journal article" date="2015" name="Data Brief">
        <title>Shoot transcriptome of the giant reed, Arundo donax.</title>
        <authorList>
            <person name="Barrero R.A."/>
            <person name="Guerrero F.D."/>
            <person name="Moolhuijzen P."/>
            <person name="Goolsby J.A."/>
            <person name="Tidwell J."/>
            <person name="Bellgard S.E."/>
            <person name="Bellgard M.I."/>
        </authorList>
    </citation>
    <scope>NUCLEOTIDE SEQUENCE</scope>
    <source>
        <tissue evidence="1">Shoot tissue taken approximately 20 cm above the soil surface</tissue>
    </source>
</reference>
<reference evidence="1" key="1">
    <citation type="submission" date="2014-09" db="EMBL/GenBank/DDBJ databases">
        <authorList>
            <person name="Magalhaes I.L.F."/>
            <person name="Oliveira U."/>
            <person name="Santos F.R."/>
            <person name="Vidigal T.H.D.A."/>
            <person name="Brescovit A.D."/>
            <person name="Santos A.J."/>
        </authorList>
    </citation>
    <scope>NUCLEOTIDE SEQUENCE</scope>
    <source>
        <tissue evidence="1">Shoot tissue taken approximately 20 cm above the soil surface</tissue>
    </source>
</reference>
<name>A0A0A9FBD6_ARUDO</name>
<accession>A0A0A9FBD6</accession>
<protein>
    <submittedName>
        <fullName evidence="1">Uncharacterized protein</fullName>
    </submittedName>
</protein>
<sequence length="55" mass="6386">MKCKCNHIALTLHSSRNLVHWWRPCSKWRTLFLLALCRQVLLIGAQQGELLPSTL</sequence>
<organism evidence="1">
    <name type="scientific">Arundo donax</name>
    <name type="common">Giant reed</name>
    <name type="synonym">Donax arundinaceus</name>
    <dbReference type="NCBI Taxonomy" id="35708"/>
    <lineage>
        <taxon>Eukaryota</taxon>
        <taxon>Viridiplantae</taxon>
        <taxon>Streptophyta</taxon>
        <taxon>Embryophyta</taxon>
        <taxon>Tracheophyta</taxon>
        <taxon>Spermatophyta</taxon>
        <taxon>Magnoliopsida</taxon>
        <taxon>Liliopsida</taxon>
        <taxon>Poales</taxon>
        <taxon>Poaceae</taxon>
        <taxon>PACMAD clade</taxon>
        <taxon>Arundinoideae</taxon>
        <taxon>Arundineae</taxon>
        <taxon>Arundo</taxon>
    </lineage>
</organism>
<dbReference type="EMBL" id="GBRH01190430">
    <property type="protein sequence ID" value="JAE07466.1"/>
    <property type="molecule type" value="Transcribed_RNA"/>
</dbReference>
<dbReference type="AlphaFoldDB" id="A0A0A9FBD6"/>